<organism evidence="3 4">
    <name type="scientific">Methylobacterium brachythecii</name>
    <dbReference type="NCBI Taxonomy" id="1176177"/>
    <lineage>
        <taxon>Bacteria</taxon>
        <taxon>Pseudomonadati</taxon>
        <taxon>Pseudomonadota</taxon>
        <taxon>Alphaproteobacteria</taxon>
        <taxon>Hyphomicrobiales</taxon>
        <taxon>Methylobacteriaceae</taxon>
        <taxon>Methylobacterium</taxon>
    </lineage>
</organism>
<feature type="region of interest" description="Disordered" evidence="1">
    <location>
        <begin position="1"/>
        <end position="20"/>
    </location>
</feature>
<protein>
    <submittedName>
        <fullName evidence="3">Uncharacterized protein</fullName>
    </submittedName>
</protein>
<feature type="compositionally biased region" description="Polar residues" evidence="1">
    <location>
        <begin position="1"/>
        <end position="18"/>
    </location>
</feature>
<dbReference type="Proteomes" id="UP001156881">
    <property type="component" value="Unassembled WGS sequence"/>
</dbReference>
<dbReference type="EMBL" id="JACIDN010000003">
    <property type="protein sequence ID" value="MBB3902763.1"/>
    <property type="molecule type" value="Genomic_DNA"/>
</dbReference>
<reference evidence="3 4" key="3">
    <citation type="submission" date="2020-08" db="EMBL/GenBank/DDBJ databases">
        <title>Genomic Encyclopedia of Type Strains, Phase IV (KMG-IV): sequencing the most valuable type-strain genomes for metagenomic binning, comparative biology and taxonomic classification.</title>
        <authorList>
            <person name="Goeker M."/>
        </authorList>
    </citation>
    <scope>NUCLEOTIDE SEQUENCE [LARGE SCALE GENOMIC DNA]</scope>
    <source>
        <strain evidence="3 4">DSM 24105</strain>
    </source>
</reference>
<reference evidence="5" key="2">
    <citation type="journal article" date="2019" name="Int. J. Syst. Evol. Microbiol.">
        <title>The Global Catalogue of Microorganisms (GCM) 10K type strain sequencing project: providing services to taxonomists for standard genome sequencing and annotation.</title>
        <authorList>
            <consortium name="The Broad Institute Genomics Platform"/>
            <consortium name="The Broad Institute Genome Sequencing Center for Infectious Disease"/>
            <person name="Wu L."/>
            <person name="Ma J."/>
        </authorList>
    </citation>
    <scope>NUCLEOTIDE SEQUENCE [LARGE SCALE GENOMIC DNA]</scope>
    <source>
        <strain evidence="5">NBRC 107710</strain>
    </source>
</reference>
<dbReference type="AlphaFoldDB" id="A0A7W6F6X0"/>
<reference evidence="2" key="1">
    <citation type="journal article" date="2014" name="Int. J. Syst. Evol. Microbiol.">
        <title>Complete genome of a new Firmicutes species belonging to the dominant human colonic microbiota ('Ruminococcus bicirculans') reveals two chromosomes and a selective capacity to utilize plant glucans.</title>
        <authorList>
            <consortium name="NISC Comparative Sequencing Program"/>
            <person name="Wegmann U."/>
            <person name="Louis P."/>
            <person name="Goesmann A."/>
            <person name="Henrissat B."/>
            <person name="Duncan S.H."/>
            <person name="Flint H.J."/>
        </authorList>
    </citation>
    <scope>NUCLEOTIDE SEQUENCE</scope>
    <source>
        <strain evidence="2">NBRC 107710</strain>
    </source>
</reference>
<evidence type="ECO:0000313" key="5">
    <source>
        <dbReference type="Proteomes" id="UP001156881"/>
    </source>
</evidence>
<evidence type="ECO:0000313" key="3">
    <source>
        <dbReference type="EMBL" id="MBB3902763.1"/>
    </source>
</evidence>
<evidence type="ECO:0000313" key="2">
    <source>
        <dbReference type="EMBL" id="GLS42607.1"/>
    </source>
</evidence>
<proteinExistence type="predicted"/>
<dbReference type="EMBL" id="BSPG01000001">
    <property type="protein sequence ID" value="GLS42607.1"/>
    <property type="molecule type" value="Genomic_DNA"/>
</dbReference>
<dbReference type="RefSeq" id="WP_183504938.1">
    <property type="nucleotide sequence ID" value="NZ_BSPG01000001.1"/>
</dbReference>
<evidence type="ECO:0000313" key="4">
    <source>
        <dbReference type="Proteomes" id="UP000517759"/>
    </source>
</evidence>
<comment type="caution">
    <text evidence="3">The sequence shown here is derived from an EMBL/GenBank/DDBJ whole genome shotgun (WGS) entry which is preliminary data.</text>
</comment>
<keyword evidence="5" id="KW-1185">Reference proteome</keyword>
<name>A0A7W6F6X0_9HYPH</name>
<evidence type="ECO:0000256" key="1">
    <source>
        <dbReference type="SAM" id="MobiDB-lite"/>
    </source>
</evidence>
<sequence>MRQTCSKADQPLSATSSRPLRAHPGRFELSIVGSKADIDAGQTMTELGGFQPVCSQAAIEESGRSRFEAEDVKQMTPDLTAQDEVSRYPLKVRLVCSVEELWRPPVAG</sequence>
<reference evidence="2" key="4">
    <citation type="submission" date="2023-01" db="EMBL/GenBank/DDBJ databases">
        <title>Draft genome sequence of Methylobacterium brachythecii strain NBRC 107710.</title>
        <authorList>
            <person name="Sun Q."/>
            <person name="Mori K."/>
        </authorList>
    </citation>
    <scope>NUCLEOTIDE SEQUENCE</scope>
    <source>
        <strain evidence="2">NBRC 107710</strain>
    </source>
</reference>
<accession>A0A7W6F6X0</accession>
<gene>
    <name evidence="2" type="ORF">GCM10007884_05920</name>
    <name evidence="3" type="ORF">GGR33_002258</name>
</gene>
<dbReference type="Proteomes" id="UP000517759">
    <property type="component" value="Unassembled WGS sequence"/>
</dbReference>